<keyword evidence="1" id="KW-1133">Transmembrane helix</keyword>
<dbReference type="PROSITE" id="PS50801">
    <property type="entry name" value="STAS"/>
    <property type="match status" value="1"/>
</dbReference>
<dbReference type="STRING" id="1123402.SAMN02583745_00764"/>
<dbReference type="Pfam" id="PF01740">
    <property type="entry name" value="STAS"/>
    <property type="match status" value="1"/>
</dbReference>
<dbReference type="AlphaFoldDB" id="A0A1H9ZZK3"/>
<dbReference type="InterPro" id="IPR052706">
    <property type="entry name" value="Membrane-Transporter-like"/>
</dbReference>
<keyword evidence="1" id="KW-0812">Transmembrane</keyword>
<evidence type="ECO:0000256" key="1">
    <source>
        <dbReference type="SAM" id="Phobius"/>
    </source>
</evidence>
<dbReference type="RefSeq" id="WP_218139453.1">
    <property type="nucleotide sequence ID" value="NZ_FOHV01000004.1"/>
</dbReference>
<dbReference type="PANTHER" id="PTHR43310:SF1">
    <property type="entry name" value="SULFATE TRANSPORTER YBAR-RELATED"/>
    <property type="match status" value="1"/>
</dbReference>
<feature type="domain" description="STAS" evidence="2">
    <location>
        <begin position="76"/>
        <end position="155"/>
    </location>
</feature>
<reference evidence="4" key="1">
    <citation type="submission" date="2016-10" db="EMBL/GenBank/DDBJ databases">
        <authorList>
            <person name="Varghese N."/>
            <person name="Submissions S."/>
        </authorList>
    </citation>
    <scope>NUCLEOTIDE SEQUENCE [LARGE SCALE GENOMIC DNA]</scope>
    <source>
        <strain evidence="4">DSM 18579</strain>
    </source>
</reference>
<evidence type="ECO:0000259" key="2">
    <source>
        <dbReference type="PROSITE" id="PS50801"/>
    </source>
</evidence>
<feature type="transmembrane region" description="Helical" evidence="1">
    <location>
        <begin position="20"/>
        <end position="50"/>
    </location>
</feature>
<dbReference type="SUPFAM" id="SSF52091">
    <property type="entry name" value="SpoIIaa-like"/>
    <property type="match status" value="1"/>
</dbReference>
<keyword evidence="4" id="KW-1185">Reference proteome</keyword>
<keyword evidence="1" id="KW-0472">Membrane</keyword>
<dbReference type="InterPro" id="IPR002645">
    <property type="entry name" value="STAS_dom"/>
</dbReference>
<organism evidence="3 4">
    <name type="scientific">Thorsellia anophelis DSM 18579</name>
    <dbReference type="NCBI Taxonomy" id="1123402"/>
    <lineage>
        <taxon>Bacteria</taxon>
        <taxon>Pseudomonadati</taxon>
        <taxon>Pseudomonadota</taxon>
        <taxon>Gammaproteobacteria</taxon>
        <taxon>Enterobacterales</taxon>
        <taxon>Thorselliaceae</taxon>
        <taxon>Thorsellia</taxon>
    </lineage>
</organism>
<evidence type="ECO:0000313" key="4">
    <source>
        <dbReference type="Proteomes" id="UP000242642"/>
    </source>
</evidence>
<evidence type="ECO:0000313" key="3">
    <source>
        <dbReference type="EMBL" id="SES86848.1"/>
    </source>
</evidence>
<gene>
    <name evidence="3" type="ORF">SAMN02583745_00764</name>
</gene>
<dbReference type="CDD" id="cd07042">
    <property type="entry name" value="STAS_SulP_like_sulfate_transporter"/>
    <property type="match status" value="1"/>
</dbReference>
<proteinExistence type="predicted"/>
<sequence length="155" mass="17224">MSEVKVIFKLFKQAPIADSVILCITFFLTVFTDLIIAVNLGVLIAILYFLKQASNHVTIKLEPLPAEYPSTRGCKILIRGPLFFASLSKLDNIISQTDSNSELIVFDFEQVPFTDATGLEKLKIAIDELNSANIRVECIGMSPLVLKQLKQANIH</sequence>
<dbReference type="PANTHER" id="PTHR43310">
    <property type="entry name" value="SULFATE TRANSPORTER YBAR-RELATED"/>
    <property type="match status" value="1"/>
</dbReference>
<accession>A0A1H9ZZK3</accession>
<dbReference type="InterPro" id="IPR036513">
    <property type="entry name" value="STAS_dom_sf"/>
</dbReference>
<name>A0A1H9ZZK3_9GAMM</name>
<dbReference type="Gene3D" id="3.30.750.24">
    <property type="entry name" value="STAS domain"/>
    <property type="match status" value="1"/>
</dbReference>
<dbReference type="EMBL" id="FOHV01000004">
    <property type="protein sequence ID" value="SES86848.1"/>
    <property type="molecule type" value="Genomic_DNA"/>
</dbReference>
<protein>
    <submittedName>
        <fullName evidence="3">STAS domain-containing protein</fullName>
    </submittedName>
</protein>
<dbReference type="Proteomes" id="UP000242642">
    <property type="component" value="Unassembled WGS sequence"/>
</dbReference>